<dbReference type="AlphaFoldDB" id="A0A4Y9Z4Y7"/>
<dbReference type="OrthoDB" id="9991235at2759"/>
<proteinExistence type="predicted"/>
<dbReference type="Proteomes" id="UP000298327">
    <property type="component" value="Unassembled WGS sequence"/>
</dbReference>
<feature type="compositionally biased region" description="Pro residues" evidence="1">
    <location>
        <begin position="122"/>
        <end position="132"/>
    </location>
</feature>
<sequence length="213" mass="23048">MAGAPPTPPLHASQGEFDADVDASDDIIDEDAVEALTADDVVVAISKLHHGMSEKNPLDYIKFYSKRHPNVCRSAGPEHVSVVMPPEFGEVVLRVYTKEYRFFGLVQAAYRSLVSRLGNKPEPAPPPPATPPPHEKRTLSRVQSFKSLGGADGSPPGEFGNNPFTKVGKGFGKSTVPLPASPTRPGKRAREDVEADVEAMALRRSESPARKKR</sequence>
<comment type="caution">
    <text evidence="2">The sequence shown here is derived from an EMBL/GenBank/DDBJ whole genome shotgun (WGS) entry which is preliminary data.</text>
</comment>
<evidence type="ECO:0000313" key="2">
    <source>
        <dbReference type="EMBL" id="TFY68861.1"/>
    </source>
</evidence>
<reference evidence="2 3" key="1">
    <citation type="submission" date="2019-02" db="EMBL/GenBank/DDBJ databases">
        <title>Genome sequencing of the rare red list fungi Dentipellis fragilis.</title>
        <authorList>
            <person name="Buettner E."/>
            <person name="Kellner H."/>
        </authorList>
    </citation>
    <scope>NUCLEOTIDE SEQUENCE [LARGE SCALE GENOMIC DNA]</scope>
    <source>
        <strain evidence="2 3">DSM 105465</strain>
    </source>
</reference>
<gene>
    <name evidence="2" type="ORF">EVG20_g3395</name>
</gene>
<dbReference type="Gene3D" id="3.30.70.2760">
    <property type="match status" value="1"/>
</dbReference>
<evidence type="ECO:0000313" key="3">
    <source>
        <dbReference type="Proteomes" id="UP000298327"/>
    </source>
</evidence>
<dbReference type="EMBL" id="SEOQ01000151">
    <property type="protein sequence ID" value="TFY68861.1"/>
    <property type="molecule type" value="Genomic_DNA"/>
</dbReference>
<feature type="region of interest" description="Disordered" evidence="1">
    <location>
        <begin position="117"/>
        <end position="213"/>
    </location>
</feature>
<accession>A0A4Y9Z4Y7</accession>
<organism evidence="2 3">
    <name type="scientific">Dentipellis fragilis</name>
    <dbReference type="NCBI Taxonomy" id="205917"/>
    <lineage>
        <taxon>Eukaryota</taxon>
        <taxon>Fungi</taxon>
        <taxon>Dikarya</taxon>
        <taxon>Basidiomycota</taxon>
        <taxon>Agaricomycotina</taxon>
        <taxon>Agaricomycetes</taxon>
        <taxon>Russulales</taxon>
        <taxon>Hericiaceae</taxon>
        <taxon>Dentipellis</taxon>
    </lineage>
</organism>
<protein>
    <submittedName>
        <fullName evidence="2">Uncharacterized protein</fullName>
    </submittedName>
</protein>
<name>A0A4Y9Z4Y7_9AGAM</name>
<evidence type="ECO:0000256" key="1">
    <source>
        <dbReference type="SAM" id="MobiDB-lite"/>
    </source>
</evidence>
<feature type="compositionally biased region" description="Basic and acidic residues" evidence="1">
    <location>
        <begin position="201"/>
        <end position="213"/>
    </location>
</feature>
<keyword evidence="3" id="KW-1185">Reference proteome</keyword>